<keyword evidence="1" id="KW-1133">Transmembrane helix</keyword>
<protein>
    <submittedName>
        <fullName evidence="2">Uncharacterized protein</fullName>
    </submittedName>
</protein>
<keyword evidence="1" id="KW-0472">Membrane</keyword>
<comment type="caution">
    <text evidence="2">The sequence shown here is derived from an EMBL/GenBank/DDBJ whole genome shotgun (WGS) entry which is preliminary data.</text>
</comment>
<evidence type="ECO:0000256" key="1">
    <source>
        <dbReference type="SAM" id="Phobius"/>
    </source>
</evidence>
<gene>
    <name evidence="2" type="ORF">O185_27980</name>
</gene>
<accession>U7QUF8</accession>
<organism evidence="2 3">
    <name type="scientific">Photorhabdus temperata J3</name>
    <dbReference type="NCBI Taxonomy" id="1389415"/>
    <lineage>
        <taxon>Bacteria</taxon>
        <taxon>Pseudomonadati</taxon>
        <taxon>Pseudomonadota</taxon>
        <taxon>Gammaproteobacteria</taxon>
        <taxon>Enterobacterales</taxon>
        <taxon>Morganellaceae</taxon>
        <taxon>Photorhabdus</taxon>
    </lineage>
</organism>
<evidence type="ECO:0000313" key="3">
    <source>
        <dbReference type="Proteomes" id="UP000017133"/>
    </source>
</evidence>
<keyword evidence="3" id="KW-1185">Reference proteome</keyword>
<feature type="transmembrane region" description="Helical" evidence="1">
    <location>
        <begin position="12"/>
        <end position="33"/>
    </location>
</feature>
<sequence>MFLTDGFNRYKVLTVVFITFNYCFLLSLIIIGLRLMNANYIYFLSLMTPLNKFDANLFG</sequence>
<proteinExistence type="predicted"/>
<dbReference type="Proteomes" id="UP000017133">
    <property type="component" value="Unassembled WGS sequence"/>
</dbReference>
<dbReference type="PATRIC" id="fig|1389415.4.peg.5307"/>
<name>U7QUF8_PHOTE</name>
<keyword evidence="1" id="KW-0812">Transmembrane</keyword>
<dbReference type="EMBL" id="AXDT01000706">
    <property type="protein sequence ID" value="ERT10051.1"/>
    <property type="molecule type" value="Genomic_DNA"/>
</dbReference>
<reference evidence="2 3" key="1">
    <citation type="submission" date="2013-10" db="EMBL/GenBank/DDBJ databases">
        <title>Whole Genome Shotgun Sequence of Photorhabdus temperata J3.</title>
        <authorList>
            <person name="Park G.-S."/>
            <person name="Hong S.-J."/>
            <person name="Shin J.-H."/>
        </authorList>
    </citation>
    <scope>NUCLEOTIDE SEQUENCE [LARGE SCALE GENOMIC DNA]</scope>
    <source>
        <strain evidence="2 3">J3</strain>
    </source>
</reference>
<dbReference type="AlphaFoldDB" id="U7QUF8"/>
<evidence type="ECO:0000313" key="2">
    <source>
        <dbReference type="EMBL" id="ERT10051.1"/>
    </source>
</evidence>